<dbReference type="InterPro" id="IPR032710">
    <property type="entry name" value="NTF2-like_dom_sf"/>
</dbReference>
<proteinExistence type="predicted"/>
<dbReference type="EMBL" id="JAVREV010000021">
    <property type="protein sequence ID" value="MDT0446638.1"/>
    <property type="molecule type" value="Genomic_DNA"/>
</dbReference>
<dbReference type="RefSeq" id="WP_311620791.1">
    <property type="nucleotide sequence ID" value="NZ_JAVREV010000021.1"/>
</dbReference>
<dbReference type="Proteomes" id="UP001183615">
    <property type="component" value="Unassembled WGS sequence"/>
</dbReference>
<dbReference type="SUPFAM" id="SSF54427">
    <property type="entry name" value="NTF2-like"/>
    <property type="match status" value="1"/>
</dbReference>
<sequence>MNVPAARSTPPTATVEALVRDWYEALGRGVPAEQLLPHLANGLRIDLPTTTLRGRQEFERWYRTGACRPLTGARPEPGGIQVHMQSPVHALASVAVAGAGDVPPARHEWWVVLQDGVPRIRTIAVQPRTAPHPTRDVQGTER</sequence>
<gene>
    <name evidence="1" type="ORF">RM779_29180</name>
</gene>
<keyword evidence="2" id="KW-1185">Reference proteome</keyword>
<name>A0ABU2SCH1_9ACTN</name>
<accession>A0ABU2SCH1</accession>
<organism evidence="1 2">
    <name type="scientific">Streptomyces johnsoniae</name>
    <dbReference type="NCBI Taxonomy" id="3075532"/>
    <lineage>
        <taxon>Bacteria</taxon>
        <taxon>Bacillati</taxon>
        <taxon>Actinomycetota</taxon>
        <taxon>Actinomycetes</taxon>
        <taxon>Kitasatosporales</taxon>
        <taxon>Streptomycetaceae</taxon>
        <taxon>Streptomyces</taxon>
    </lineage>
</organism>
<evidence type="ECO:0000313" key="2">
    <source>
        <dbReference type="Proteomes" id="UP001183615"/>
    </source>
</evidence>
<protein>
    <recommendedName>
        <fullName evidence="3">SnoaL-like domain-containing protein</fullName>
    </recommendedName>
</protein>
<comment type="caution">
    <text evidence="1">The sequence shown here is derived from an EMBL/GenBank/DDBJ whole genome shotgun (WGS) entry which is preliminary data.</text>
</comment>
<reference evidence="2" key="1">
    <citation type="submission" date="2023-07" db="EMBL/GenBank/DDBJ databases">
        <title>30 novel species of actinomycetes from the DSMZ collection.</title>
        <authorList>
            <person name="Nouioui I."/>
        </authorList>
    </citation>
    <scope>NUCLEOTIDE SEQUENCE [LARGE SCALE GENOMIC DNA]</scope>
    <source>
        <strain evidence="2">DSM 41886</strain>
    </source>
</reference>
<evidence type="ECO:0000313" key="1">
    <source>
        <dbReference type="EMBL" id="MDT0446638.1"/>
    </source>
</evidence>
<evidence type="ECO:0008006" key="3">
    <source>
        <dbReference type="Google" id="ProtNLM"/>
    </source>
</evidence>